<dbReference type="GO" id="GO:0016020">
    <property type="term" value="C:membrane"/>
    <property type="evidence" value="ECO:0007669"/>
    <property type="project" value="InterPro"/>
</dbReference>
<feature type="transmembrane region" description="Helical" evidence="3">
    <location>
        <begin position="125"/>
        <end position="147"/>
    </location>
</feature>
<protein>
    <submittedName>
        <fullName evidence="4">CDP-alcohol phosphatidyltransferase family protein</fullName>
    </submittedName>
</protein>
<keyword evidence="3" id="KW-0472">Membrane</keyword>
<proteinExistence type="inferred from homology"/>
<dbReference type="PROSITE" id="PS00379">
    <property type="entry name" value="CDP_ALCOHOL_P_TRANSF"/>
    <property type="match status" value="1"/>
</dbReference>
<evidence type="ECO:0000313" key="4">
    <source>
        <dbReference type="EMBL" id="HFK98045.1"/>
    </source>
</evidence>
<name>A0A832A7Y6_9BACT</name>
<dbReference type="AlphaFoldDB" id="A0A832A7Y6"/>
<dbReference type="GO" id="GO:0016780">
    <property type="term" value="F:phosphotransferase activity, for other substituted phosphate groups"/>
    <property type="evidence" value="ECO:0007669"/>
    <property type="project" value="InterPro"/>
</dbReference>
<evidence type="ECO:0000256" key="3">
    <source>
        <dbReference type="SAM" id="Phobius"/>
    </source>
</evidence>
<feature type="transmembrane region" description="Helical" evidence="3">
    <location>
        <begin position="47"/>
        <end position="75"/>
    </location>
</feature>
<comment type="similarity">
    <text evidence="2">Belongs to the CDP-alcohol phosphatidyltransferase class-I family.</text>
</comment>
<accession>A0A832A7Y6</accession>
<evidence type="ECO:0000256" key="1">
    <source>
        <dbReference type="ARBA" id="ARBA00022679"/>
    </source>
</evidence>
<dbReference type="InterPro" id="IPR000462">
    <property type="entry name" value="CDP-OH_P_trans"/>
</dbReference>
<keyword evidence="1 2" id="KW-0808">Transferase</keyword>
<keyword evidence="3" id="KW-1133">Transmembrane helix</keyword>
<comment type="caution">
    <text evidence="4">The sequence shown here is derived from an EMBL/GenBank/DDBJ whole genome shotgun (WGS) entry which is preliminary data.</text>
</comment>
<dbReference type="InterPro" id="IPR048254">
    <property type="entry name" value="CDP_ALCOHOL_P_TRANSF_CS"/>
</dbReference>
<organism evidence="4">
    <name type="scientific">Desulfacinum infernum</name>
    <dbReference type="NCBI Taxonomy" id="35837"/>
    <lineage>
        <taxon>Bacteria</taxon>
        <taxon>Pseudomonadati</taxon>
        <taxon>Thermodesulfobacteriota</taxon>
        <taxon>Syntrophobacteria</taxon>
        <taxon>Syntrophobacterales</taxon>
        <taxon>Syntrophobacteraceae</taxon>
        <taxon>Desulfacinum</taxon>
    </lineage>
</organism>
<dbReference type="Gene3D" id="1.20.120.1760">
    <property type="match status" value="1"/>
</dbReference>
<dbReference type="Pfam" id="PF01066">
    <property type="entry name" value="CDP-OH_P_transf"/>
    <property type="match status" value="1"/>
</dbReference>
<feature type="transmembrane region" description="Helical" evidence="3">
    <location>
        <begin position="167"/>
        <end position="200"/>
    </location>
</feature>
<keyword evidence="3" id="KW-0812">Transmembrane</keyword>
<evidence type="ECO:0000256" key="2">
    <source>
        <dbReference type="RuleBase" id="RU003750"/>
    </source>
</evidence>
<dbReference type="InterPro" id="IPR043130">
    <property type="entry name" value="CDP-OH_PTrfase_TM_dom"/>
</dbReference>
<sequence>MTSLSWQTKPTDRFILRWIKCHLSARITPRLARVPGLAPWMVTVSSAALGVLAGVVFGLGWGFTAGCVAAVAQVLDGVDGQLARLKGMETTWGAFWDSTLDRYADGAMLVGLCTFIGRKIPHIPLAVLIPLGALALLGCSLISYTTARAENLGLNLGPPTLLSKGTRTTILIVSAWATLFWKGAAVIALLTLAVSANAVVVHRLRRAKGPGVPREP</sequence>
<dbReference type="GO" id="GO:0008654">
    <property type="term" value="P:phospholipid biosynthetic process"/>
    <property type="evidence" value="ECO:0007669"/>
    <property type="project" value="InterPro"/>
</dbReference>
<reference evidence="4" key="1">
    <citation type="journal article" date="2020" name="mSystems">
        <title>Genome- and Community-Level Interaction Insights into Carbon Utilization and Element Cycling Functions of Hydrothermarchaeota in Hydrothermal Sediment.</title>
        <authorList>
            <person name="Zhou Z."/>
            <person name="Liu Y."/>
            <person name="Xu W."/>
            <person name="Pan J."/>
            <person name="Luo Z.H."/>
            <person name="Li M."/>
        </authorList>
    </citation>
    <scope>NUCLEOTIDE SEQUENCE [LARGE SCALE GENOMIC DNA]</scope>
    <source>
        <strain evidence="4">SpSt-456</strain>
    </source>
</reference>
<dbReference type="EMBL" id="DSTK01000036">
    <property type="protein sequence ID" value="HFK98045.1"/>
    <property type="molecule type" value="Genomic_DNA"/>
</dbReference>
<gene>
    <name evidence="4" type="ORF">ENS06_12100</name>
</gene>